<reference evidence="2" key="2">
    <citation type="journal article" date="2024" name="Plant">
        <title>Genomic evolution and insights into agronomic trait innovations of Sesamum species.</title>
        <authorList>
            <person name="Miao H."/>
            <person name="Wang L."/>
            <person name="Qu L."/>
            <person name="Liu H."/>
            <person name="Sun Y."/>
            <person name="Le M."/>
            <person name="Wang Q."/>
            <person name="Wei S."/>
            <person name="Zheng Y."/>
            <person name="Lin W."/>
            <person name="Duan Y."/>
            <person name="Cao H."/>
            <person name="Xiong S."/>
            <person name="Wang X."/>
            <person name="Wei L."/>
            <person name="Li C."/>
            <person name="Ma Q."/>
            <person name="Ju M."/>
            <person name="Zhao R."/>
            <person name="Li G."/>
            <person name="Mu C."/>
            <person name="Tian Q."/>
            <person name="Mei H."/>
            <person name="Zhang T."/>
            <person name="Gao T."/>
            <person name="Zhang H."/>
        </authorList>
    </citation>
    <scope>NUCLEOTIDE SEQUENCE</scope>
    <source>
        <strain evidence="2">KEN1</strain>
    </source>
</reference>
<evidence type="ECO:0000259" key="1">
    <source>
        <dbReference type="Pfam" id="PF10551"/>
    </source>
</evidence>
<name>A0AAW2UGX6_9LAMI</name>
<organism evidence="2">
    <name type="scientific">Sesamum latifolium</name>
    <dbReference type="NCBI Taxonomy" id="2727402"/>
    <lineage>
        <taxon>Eukaryota</taxon>
        <taxon>Viridiplantae</taxon>
        <taxon>Streptophyta</taxon>
        <taxon>Embryophyta</taxon>
        <taxon>Tracheophyta</taxon>
        <taxon>Spermatophyta</taxon>
        <taxon>Magnoliopsida</taxon>
        <taxon>eudicotyledons</taxon>
        <taxon>Gunneridae</taxon>
        <taxon>Pentapetalae</taxon>
        <taxon>asterids</taxon>
        <taxon>lamiids</taxon>
        <taxon>Lamiales</taxon>
        <taxon>Pedaliaceae</taxon>
        <taxon>Sesamum</taxon>
    </lineage>
</organism>
<feature type="domain" description="MULE transposase" evidence="1">
    <location>
        <begin position="34"/>
        <end position="115"/>
    </location>
</feature>
<accession>A0AAW2UGX6</accession>
<dbReference type="InterPro" id="IPR018289">
    <property type="entry name" value="MULE_transposase_dom"/>
</dbReference>
<reference evidence="2" key="1">
    <citation type="submission" date="2020-06" db="EMBL/GenBank/DDBJ databases">
        <authorList>
            <person name="Li T."/>
            <person name="Hu X."/>
            <person name="Zhang T."/>
            <person name="Song X."/>
            <person name="Zhang H."/>
            <person name="Dai N."/>
            <person name="Sheng W."/>
            <person name="Hou X."/>
            <person name="Wei L."/>
        </authorList>
    </citation>
    <scope>NUCLEOTIDE SEQUENCE</scope>
    <source>
        <strain evidence="2">KEN1</strain>
        <tissue evidence="2">Leaf</tissue>
    </source>
</reference>
<comment type="caution">
    <text evidence="2">The sequence shown here is derived from an EMBL/GenBank/DDBJ whole genome shotgun (WGS) entry which is preliminary data.</text>
</comment>
<dbReference type="PANTHER" id="PTHR31973">
    <property type="entry name" value="POLYPROTEIN, PUTATIVE-RELATED"/>
    <property type="match status" value="1"/>
</dbReference>
<evidence type="ECO:0000313" key="2">
    <source>
        <dbReference type="EMBL" id="KAL0415867.1"/>
    </source>
</evidence>
<protein>
    <recommendedName>
        <fullName evidence="1">MULE transposase domain-containing protein</fullName>
    </recommendedName>
</protein>
<dbReference type="Pfam" id="PF10551">
    <property type="entry name" value="MULE"/>
    <property type="match status" value="1"/>
</dbReference>
<sequence>MNNGKDGTGQRKFSKFYVCFDALRRSFLSSCRPVIGVDGCRLKGPYGGVLLTAVPIDPNNDYYPLAYDVVAGETRKAWSWFLELLKGDVHIMRDDTYTFISDKQKGLIPAFECVFFGQTIDYVEGTCIT</sequence>
<dbReference type="PANTHER" id="PTHR31973:SF191">
    <property type="entry name" value="OS05G0489400 PROTEIN"/>
    <property type="match status" value="1"/>
</dbReference>
<proteinExistence type="predicted"/>
<dbReference type="EMBL" id="JACGWN010000012">
    <property type="protein sequence ID" value="KAL0415867.1"/>
    <property type="molecule type" value="Genomic_DNA"/>
</dbReference>
<gene>
    <name evidence="2" type="ORF">Slati_3418600</name>
</gene>
<dbReference type="AlphaFoldDB" id="A0AAW2UGX6"/>